<dbReference type="RefSeq" id="WP_147154132.1">
    <property type="nucleotide sequence ID" value="NZ_BKAJ01000108.1"/>
</dbReference>
<dbReference type="Proteomes" id="UP000321058">
    <property type="component" value="Unassembled WGS sequence"/>
</dbReference>
<keyword evidence="1" id="KW-1133">Transmembrane helix</keyword>
<evidence type="ECO:0000256" key="1">
    <source>
        <dbReference type="SAM" id="Phobius"/>
    </source>
</evidence>
<evidence type="ECO:0000313" key="2">
    <source>
        <dbReference type="EMBL" id="GEP58739.1"/>
    </source>
</evidence>
<feature type="transmembrane region" description="Helical" evidence="1">
    <location>
        <begin position="197"/>
        <end position="224"/>
    </location>
</feature>
<organism evidence="2 3">
    <name type="scientific">Reyranella soli</name>
    <dbReference type="NCBI Taxonomy" id="1230389"/>
    <lineage>
        <taxon>Bacteria</taxon>
        <taxon>Pseudomonadati</taxon>
        <taxon>Pseudomonadota</taxon>
        <taxon>Alphaproteobacteria</taxon>
        <taxon>Hyphomicrobiales</taxon>
        <taxon>Reyranellaceae</taxon>
        <taxon>Reyranella</taxon>
    </lineage>
</organism>
<keyword evidence="1" id="KW-0812">Transmembrane</keyword>
<dbReference type="OrthoDB" id="9809543at2"/>
<comment type="caution">
    <text evidence="2">The sequence shown here is derived from an EMBL/GenBank/DDBJ whole genome shotgun (WGS) entry which is preliminary data.</text>
</comment>
<proteinExistence type="predicted"/>
<evidence type="ECO:0000313" key="3">
    <source>
        <dbReference type="Proteomes" id="UP000321058"/>
    </source>
</evidence>
<sequence length="291" mass="31099">MAVQHHVRNPIEWGWDRLKETGQAIGSAAGTMDGAWEAREMAPPVVRKIGIADLRQSLREGARDFGACRTDVVFLCMIYPIAGLIISRFAFDYGMLPLIFPLVSGFALIAPLFGVGLYEMSRRRELGTATGWADAFAVVRSPAIGSVMALGLVLIGLFALWLAAANVIYTLTLGPDQPVSAIAFARDAVTTPQGWTMVIAGVGVGFLFALLVLAISVVSFPLLLDRNVGVRQAVTTSFRAVRENPGPMAAWGLIIAAGLVIGAIPLLVGLAIVLPILGHATWHLYRKVVVN</sequence>
<gene>
    <name evidence="2" type="ORF">RSO01_59050</name>
</gene>
<name>A0A512NIG8_9HYPH</name>
<feature type="transmembrane region" description="Helical" evidence="1">
    <location>
        <begin position="249"/>
        <end position="277"/>
    </location>
</feature>
<feature type="transmembrane region" description="Helical" evidence="1">
    <location>
        <begin position="72"/>
        <end position="91"/>
    </location>
</feature>
<dbReference type="EMBL" id="BKAJ01000108">
    <property type="protein sequence ID" value="GEP58739.1"/>
    <property type="molecule type" value="Genomic_DNA"/>
</dbReference>
<reference evidence="2 3" key="1">
    <citation type="submission" date="2019-07" db="EMBL/GenBank/DDBJ databases">
        <title>Whole genome shotgun sequence of Reyranella soli NBRC 108950.</title>
        <authorList>
            <person name="Hosoyama A."/>
            <person name="Uohara A."/>
            <person name="Ohji S."/>
            <person name="Ichikawa N."/>
        </authorList>
    </citation>
    <scope>NUCLEOTIDE SEQUENCE [LARGE SCALE GENOMIC DNA]</scope>
    <source>
        <strain evidence="2 3">NBRC 108950</strain>
    </source>
</reference>
<protein>
    <recommendedName>
        <fullName evidence="4">DUF2189 domain-containing protein</fullName>
    </recommendedName>
</protein>
<keyword evidence="3" id="KW-1185">Reference proteome</keyword>
<feature type="transmembrane region" description="Helical" evidence="1">
    <location>
        <begin position="147"/>
        <end position="169"/>
    </location>
</feature>
<keyword evidence="1" id="KW-0472">Membrane</keyword>
<dbReference type="Pfam" id="PF09955">
    <property type="entry name" value="DUF2189"/>
    <property type="match status" value="1"/>
</dbReference>
<feature type="transmembrane region" description="Helical" evidence="1">
    <location>
        <begin position="97"/>
        <end position="118"/>
    </location>
</feature>
<dbReference type="InterPro" id="IPR018692">
    <property type="entry name" value="DUF2189"/>
</dbReference>
<evidence type="ECO:0008006" key="4">
    <source>
        <dbReference type="Google" id="ProtNLM"/>
    </source>
</evidence>
<dbReference type="AlphaFoldDB" id="A0A512NIG8"/>
<accession>A0A512NIG8</accession>